<reference evidence="4 5" key="1">
    <citation type="submission" date="2024-02" db="EMBL/GenBank/DDBJ databases">
        <title>Full genome sequence of Sphingomonas kaistensis.</title>
        <authorList>
            <person name="Poletto B.L."/>
            <person name="Silva G."/>
            <person name="Galante D."/>
            <person name="Campos K.R."/>
            <person name="Santos M.B.N."/>
            <person name="Sacchi C.T."/>
        </authorList>
    </citation>
    <scope>NUCLEOTIDE SEQUENCE [LARGE SCALE GENOMIC DNA]</scope>
    <source>
        <strain evidence="4 5">MA4R</strain>
    </source>
</reference>
<gene>
    <name evidence="4" type="ORF">V6R86_09320</name>
</gene>
<organism evidence="4 5">
    <name type="scientific">Sphingomonas kaistensis</name>
    <dbReference type="NCBI Taxonomy" id="298708"/>
    <lineage>
        <taxon>Bacteria</taxon>
        <taxon>Pseudomonadati</taxon>
        <taxon>Pseudomonadota</taxon>
        <taxon>Alphaproteobacteria</taxon>
        <taxon>Sphingomonadales</taxon>
        <taxon>Sphingomonadaceae</taxon>
        <taxon>Sphingomonas</taxon>
    </lineage>
</organism>
<accession>A0ABZ2G2R7</accession>
<dbReference type="RefSeq" id="WP_338504007.1">
    <property type="nucleotide sequence ID" value="NZ_CP145607.1"/>
</dbReference>
<dbReference type="InterPro" id="IPR001789">
    <property type="entry name" value="Sig_transdc_resp-reg_receiver"/>
</dbReference>
<dbReference type="SMART" id="SM00448">
    <property type="entry name" value="REC"/>
    <property type="match status" value="1"/>
</dbReference>
<dbReference type="PANTHER" id="PTHR44591">
    <property type="entry name" value="STRESS RESPONSE REGULATOR PROTEIN 1"/>
    <property type="match status" value="1"/>
</dbReference>
<proteinExistence type="predicted"/>
<evidence type="ECO:0000259" key="3">
    <source>
        <dbReference type="PROSITE" id="PS50110"/>
    </source>
</evidence>
<dbReference type="Gene3D" id="3.40.50.2300">
    <property type="match status" value="1"/>
</dbReference>
<dbReference type="Pfam" id="PF00072">
    <property type="entry name" value="Response_reg"/>
    <property type="match status" value="1"/>
</dbReference>
<sequence length="125" mass="13881">MSNARILVCDDDELLVELLQFRLSAKGFEVLAAEHGQAAMTIATDAKIDAVVLDAMMPQLDGYEVLRRLREMPATSTVPVIMLTARKGERDIVEALRLGASDYLAKPFMPEELIARLLRLLPKTN</sequence>
<evidence type="ECO:0000313" key="5">
    <source>
        <dbReference type="Proteomes" id="UP001382935"/>
    </source>
</evidence>
<dbReference type="CDD" id="cd17574">
    <property type="entry name" value="REC_OmpR"/>
    <property type="match status" value="1"/>
</dbReference>
<feature type="modified residue" description="4-aspartylphosphate" evidence="2">
    <location>
        <position position="54"/>
    </location>
</feature>
<protein>
    <submittedName>
        <fullName evidence="4">Response regulator</fullName>
    </submittedName>
</protein>
<name>A0ABZ2G2R7_9SPHN</name>
<evidence type="ECO:0000256" key="2">
    <source>
        <dbReference type="PROSITE-ProRule" id="PRU00169"/>
    </source>
</evidence>
<dbReference type="InterPro" id="IPR011006">
    <property type="entry name" value="CheY-like_superfamily"/>
</dbReference>
<keyword evidence="5" id="KW-1185">Reference proteome</keyword>
<evidence type="ECO:0000313" key="4">
    <source>
        <dbReference type="EMBL" id="WWM70868.1"/>
    </source>
</evidence>
<keyword evidence="1 2" id="KW-0597">Phosphoprotein</keyword>
<dbReference type="EMBL" id="CP145607">
    <property type="protein sequence ID" value="WWM70868.1"/>
    <property type="molecule type" value="Genomic_DNA"/>
</dbReference>
<evidence type="ECO:0000256" key="1">
    <source>
        <dbReference type="ARBA" id="ARBA00022553"/>
    </source>
</evidence>
<dbReference type="PROSITE" id="PS50110">
    <property type="entry name" value="RESPONSE_REGULATORY"/>
    <property type="match status" value="1"/>
</dbReference>
<dbReference type="Proteomes" id="UP001382935">
    <property type="component" value="Chromosome"/>
</dbReference>
<dbReference type="InterPro" id="IPR050595">
    <property type="entry name" value="Bact_response_regulator"/>
</dbReference>
<dbReference type="PANTHER" id="PTHR44591:SF3">
    <property type="entry name" value="RESPONSE REGULATORY DOMAIN-CONTAINING PROTEIN"/>
    <property type="match status" value="1"/>
</dbReference>
<dbReference type="SUPFAM" id="SSF52172">
    <property type="entry name" value="CheY-like"/>
    <property type="match status" value="1"/>
</dbReference>
<feature type="domain" description="Response regulatory" evidence="3">
    <location>
        <begin position="5"/>
        <end position="121"/>
    </location>
</feature>